<keyword evidence="1" id="KW-0732">Signal</keyword>
<reference evidence="2" key="1">
    <citation type="journal article" date="2020" name="Stud. Mycol.">
        <title>101 Dothideomycetes genomes: a test case for predicting lifestyles and emergence of pathogens.</title>
        <authorList>
            <person name="Haridas S."/>
            <person name="Albert R."/>
            <person name="Binder M."/>
            <person name="Bloem J."/>
            <person name="Labutti K."/>
            <person name="Salamov A."/>
            <person name="Andreopoulos B."/>
            <person name="Baker S."/>
            <person name="Barry K."/>
            <person name="Bills G."/>
            <person name="Bluhm B."/>
            <person name="Cannon C."/>
            <person name="Castanera R."/>
            <person name="Culley D."/>
            <person name="Daum C."/>
            <person name="Ezra D."/>
            <person name="Gonzalez J."/>
            <person name="Henrissat B."/>
            <person name="Kuo A."/>
            <person name="Liang C."/>
            <person name="Lipzen A."/>
            <person name="Lutzoni F."/>
            <person name="Magnuson J."/>
            <person name="Mondo S."/>
            <person name="Nolan M."/>
            <person name="Ohm R."/>
            <person name="Pangilinan J."/>
            <person name="Park H.-J."/>
            <person name="Ramirez L."/>
            <person name="Alfaro M."/>
            <person name="Sun H."/>
            <person name="Tritt A."/>
            <person name="Yoshinaga Y."/>
            <person name="Zwiers L.-H."/>
            <person name="Turgeon B."/>
            <person name="Goodwin S."/>
            <person name="Spatafora J."/>
            <person name="Crous P."/>
            <person name="Grigoriev I."/>
        </authorList>
    </citation>
    <scope>NUCLEOTIDE SEQUENCE</scope>
    <source>
        <strain evidence="2">CBS 125425</strain>
    </source>
</reference>
<evidence type="ECO:0000313" key="2">
    <source>
        <dbReference type="EMBL" id="KAF2727624.1"/>
    </source>
</evidence>
<dbReference type="Proteomes" id="UP000799444">
    <property type="component" value="Unassembled WGS sequence"/>
</dbReference>
<dbReference type="EMBL" id="ML996321">
    <property type="protein sequence ID" value="KAF2727624.1"/>
    <property type="molecule type" value="Genomic_DNA"/>
</dbReference>
<name>A0A9P4QME5_9PLEO</name>
<protein>
    <submittedName>
        <fullName evidence="2">Uncharacterized protein</fullName>
    </submittedName>
</protein>
<evidence type="ECO:0000256" key="1">
    <source>
        <dbReference type="SAM" id="SignalP"/>
    </source>
</evidence>
<accession>A0A9P4QME5</accession>
<dbReference type="AlphaFoldDB" id="A0A9P4QME5"/>
<proteinExistence type="predicted"/>
<feature type="signal peptide" evidence="1">
    <location>
        <begin position="1"/>
        <end position="19"/>
    </location>
</feature>
<evidence type="ECO:0000313" key="3">
    <source>
        <dbReference type="Proteomes" id="UP000799444"/>
    </source>
</evidence>
<sequence>MHFTPTILSLTALSSLTSAFVIDTFKDENCASLNQAGVNIWDNTCATWPEAHMSFKIKAWGGVQQAGFWFTEDGCGNILNPIKSGWVDSTSTSFSRETCYSFNGAVSNAIASYYHSP</sequence>
<dbReference type="OrthoDB" id="3598923at2759"/>
<organism evidence="2 3">
    <name type="scientific">Polyplosphaeria fusca</name>
    <dbReference type="NCBI Taxonomy" id="682080"/>
    <lineage>
        <taxon>Eukaryota</taxon>
        <taxon>Fungi</taxon>
        <taxon>Dikarya</taxon>
        <taxon>Ascomycota</taxon>
        <taxon>Pezizomycotina</taxon>
        <taxon>Dothideomycetes</taxon>
        <taxon>Pleosporomycetidae</taxon>
        <taxon>Pleosporales</taxon>
        <taxon>Tetraplosphaeriaceae</taxon>
        <taxon>Polyplosphaeria</taxon>
    </lineage>
</organism>
<keyword evidence="3" id="KW-1185">Reference proteome</keyword>
<feature type="chain" id="PRO_5040350715" evidence="1">
    <location>
        <begin position="20"/>
        <end position="117"/>
    </location>
</feature>
<comment type="caution">
    <text evidence="2">The sequence shown here is derived from an EMBL/GenBank/DDBJ whole genome shotgun (WGS) entry which is preliminary data.</text>
</comment>
<gene>
    <name evidence="2" type="ORF">EJ04DRAFT_594328</name>
</gene>